<organism evidence="1 2">
    <name type="scientific">Guyanagaster necrorhizus</name>
    <dbReference type="NCBI Taxonomy" id="856835"/>
    <lineage>
        <taxon>Eukaryota</taxon>
        <taxon>Fungi</taxon>
        <taxon>Dikarya</taxon>
        <taxon>Basidiomycota</taxon>
        <taxon>Agaricomycotina</taxon>
        <taxon>Agaricomycetes</taxon>
        <taxon>Agaricomycetidae</taxon>
        <taxon>Agaricales</taxon>
        <taxon>Marasmiineae</taxon>
        <taxon>Physalacriaceae</taxon>
        <taxon>Guyanagaster</taxon>
    </lineage>
</organism>
<name>A0A9P7W5P7_9AGAR</name>
<accession>A0A9P7W5P7</accession>
<dbReference type="AlphaFoldDB" id="A0A9P7W5P7"/>
<comment type="caution">
    <text evidence="1">The sequence shown here is derived from an EMBL/GenBank/DDBJ whole genome shotgun (WGS) entry which is preliminary data.</text>
</comment>
<dbReference type="OrthoDB" id="3004359at2759"/>
<reference evidence="1" key="1">
    <citation type="submission" date="2020-11" db="EMBL/GenBank/DDBJ databases">
        <title>Adaptations for nitrogen fixation in a non-lichenized fungal sporocarp promotes dispersal by wood-feeding termites.</title>
        <authorList>
            <consortium name="DOE Joint Genome Institute"/>
            <person name="Koch R.A."/>
            <person name="Yoon G."/>
            <person name="Arayal U."/>
            <person name="Lail K."/>
            <person name="Amirebrahimi M."/>
            <person name="Labutti K."/>
            <person name="Lipzen A."/>
            <person name="Riley R."/>
            <person name="Barry K."/>
            <person name="Henrissat B."/>
            <person name="Grigoriev I.V."/>
            <person name="Herr J.R."/>
            <person name="Aime M.C."/>
        </authorList>
    </citation>
    <scope>NUCLEOTIDE SEQUENCE</scope>
    <source>
        <strain evidence="1">MCA 3950</strain>
    </source>
</reference>
<proteinExistence type="predicted"/>
<protein>
    <submittedName>
        <fullName evidence="1">Uncharacterized protein</fullName>
    </submittedName>
</protein>
<dbReference type="EMBL" id="MU250523">
    <property type="protein sequence ID" value="KAG7453077.1"/>
    <property type="molecule type" value="Genomic_DNA"/>
</dbReference>
<evidence type="ECO:0000313" key="2">
    <source>
        <dbReference type="Proteomes" id="UP000812287"/>
    </source>
</evidence>
<keyword evidence="2" id="KW-1185">Reference proteome</keyword>
<dbReference type="GeneID" id="66113071"/>
<sequence>MVLRRTSCQADETCSMLANLLANRVPEAYTMVLVNRCPEFFGNHVFDMASNFAISQYVAGTSIMLHGSNGDAKNMATTSASTLTTSMNLTTFFAVCCISWPHVPLGDVQADRRAIYTDGTLQYPKLHKLTLGKDGGDFFAQQQGKLDQEQEV</sequence>
<gene>
    <name evidence="1" type="ORF">BT62DRAFT_999111</name>
</gene>
<dbReference type="Proteomes" id="UP000812287">
    <property type="component" value="Unassembled WGS sequence"/>
</dbReference>
<evidence type="ECO:0000313" key="1">
    <source>
        <dbReference type="EMBL" id="KAG7453077.1"/>
    </source>
</evidence>
<dbReference type="RefSeq" id="XP_043046577.1">
    <property type="nucleotide sequence ID" value="XM_043190774.1"/>
</dbReference>